<name>A0A8D8ZU74_9HEMI</name>
<dbReference type="AlphaFoldDB" id="A0A8D8ZU74"/>
<accession>A0A8D8ZU74</accession>
<dbReference type="EMBL" id="HBUF01535342">
    <property type="protein sequence ID" value="CAG6753106.1"/>
    <property type="molecule type" value="Transcribed_RNA"/>
</dbReference>
<sequence>MYVCTSFAPKQPTLLTEQPLYFPSTIPLSLLSQSSPFSFSCCPFSTSLTPYFLSLTNQLPLFLCFPKNDVQLSEKCVMYNFQNYDKCDHVFWALLLFSF</sequence>
<protein>
    <submittedName>
        <fullName evidence="1">Uncharacterized protein</fullName>
    </submittedName>
</protein>
<organism evidence="1">
    <name type="scientific">Cacopsylla melanoneura</name>
    <dbReference type="NCBI Taxonomy" id="428564"/>
    <lineage>
        <taxon>Eukaryota</taxon>
        <taxon>Metazoa</taxon>
        <taxon>Ecdysozoa</taxon>
        <taxon>Arthropoda</taxon>
        <taxon>Hexapoda</taxon>
        <taxon>Insecta</taxon>
        <taxon>Pterygota</taxon>
        <taxon>Neoptera</taxon>
        <taxon>Paraneoptera</taxon>
        <taxon>Hemiptera</taxon>
        <taxon>Sternorrhyncha</taxon>
        <taxon>Psylloidea</taxon>
        <taxon>Psyllidae</taxon>
        <taxon>Psyllinae</taxon>
        <taxon>Cacopsylla</taxon>
    </lineage>
</organism>
<reference evidence="1" key="1">
    <citation type="submission" date="2021-05" db="EMBL/GenBank/DDBJ databases">
        <authorList>
            <person name="Alioto T."/>
            <person name="Alioto T."/>
            <person name="Gomez Garrido J."/>
        </authorList>
    </citation>
    <scope>NUCLEOTIDE SEQUENCE</scope>
</reference>
<evidence type="ECO:0000313" key="1">
    <source>
        <dbReference type="EMBL" id="CAG6753106.1"/>
    </source>
</evidence>
<proteinExistence type="predicted"/>